<dbReference type="Proteomes" id="UP001151760">
    <property type="component" value="Unassembled WGS sequence"/>
</dbReference>
<reference evidence="2" key="1">
    <citation type="journal article" date="2022" name="Int. J. Mol. Sci.">
        <title>Draft Genome of Tanacetum Coccineum: Genomic Comparison of Closely Related Tanacetum-Family Plants.</title>
        <authorList>
            <person name="Yamashiro T."/>
            <person name="Shiraishi A."/>
            <person name="Nakayama K."/>
            <person name="Satake H."/>
        </authorList>
    </citation>
    <scope>NUCLEOTIDE SEQUENCE</scope>
</reference>
<evidence type="ECO:0000313" key="2">
    <source>
        <dbReference type="EMBL" id="GJT80738.1"/>
    </source>
</evidence>
<gene>
    <name evidence="2" type="ORF">Tco_1055080</name>
</gene>
<proteinExistence type="predicted"/>
<evidence type="ECO:0000256" key="1">
    <source>
        <dbReference type="SAM" id="MobiDB-lite"/>
    </source>
</evidence>
<keyword evidence="3" id="KW-1185">Reference proteome</keyword>
<protein>
    <submittedName>
        <fullName evidence="2">Uncharacterized protein</fullName>
    </submittedName>
</protein>
<feature type="region of interest" description="Disordered" evidence="1">
    <location>
        <begin position="1"/>
        <end position="35"/>
    </location>
</feature>
<evidence type="ECO:0000313" key="3">
    <source>
        <dbReference type="Proteomes" id="UP001151760"/>
    </source>
</evidence>
<sequence length="60" mass="6588">INNNSCTEYGRIPRYGHSGSPSEDDSHTILARAGEASTSKAPYTYNCLPPTLRHPFHGLE</sequence>
<feature type="non-terminal residue" evidence="2">
    <location>
        <position position="1"/>
    </location>
</feature>
<name>A0ABQ5H0Z5_9ASTR</name>
<reference evidence="2" key="2">
    <citation type="submission" date="2022-01" db="EMBL/GenBank/DDBJ databases">
        <authorList>
            <person name="Yamashiro T."/>
            <person name="Shiraishi A."/>
            <person name="Satake H."/>
            <person name="Nakayama K."/>
        </authorList>
    </citation>
    <scope>NUCLEOTIDE SEQUENCE</scope>
</reference>
<dbReference type="EMBL" id="BQNB010019020">
    <property type="protein sequence ID" value="GJT80738.1"/>
    <property type="molecule type" value="Genomic_DNA"/>
</dbReference>
<accession>A0ABQ5H0Z5</accession>
<comment type="caution">
    <text evidence="2">The sequence shown here is derived from an EMBL/GenBank/DDBJ whole genome shotgun (WGS) entry which is preliminary data.</text>
</comment>
<organism evidence="2 3">
    <name type="scientific">Tanacetum coccineum</name>
    <dbReference type="NCBI Taxonomy" id="301880"/>
    <lineage>
        <taxon>Eukaryota</taxon>
        <taxon>Viridiplantae</taxon>
        <taxon>Streptophyta</taxon>
        <taxon>Embryophyta</taxon>
        <taxon>Tracheophyta</taxon>
        <taxon>Spermatophyta</taxon>
        <taxon>Magnoliopsida</taxon>
        <taxon>eudicotyledons</taxon>
        <taxon>Gunneridae</taxon>
        <taxon>Pentapetalae</taxon>
        <taxon>asterids</taxon>
        <taxon>campanulids</taxon>
        <taxon>Asterales</taxon>
        <taxon>Asteraceae</taxon>
        <taxon>Asteroideae</taxon>
        <taxon>Anthemideae</taxon>
        <taxon>Anthemidinae</taxon>
        <taxon>Tanacetum</taxon>
    </lineage>
</organism>